<dbReference type="Proteomes" id="UP000250744">
    <property type="component" value="Unassembled WGS sequence"/>
</dbReference>
<dbReference type="RefSeq" id="WP_112158748.1">
    <property type="nucleotide sequence ID" value="NZ_QKRX01000004.1"/>
</dbReference>
<gene>
    <name evidence="2" type="ORF">DN062_07710</name>
</gene>
<evidence type="ECO:0000259" key="1">
    <source>
        <dbReference type="Pfam" id="PF12697"/>
    </source>
</evidence>
<organism evidence="2 3">
    <name type="scientific">Nitrincola tibetensis</name>
    <dbReference type="NCBI Taxonomy" id="2219697"/>
    <lineage>
        <taxon>Bacteria</taxon>
        <taxon>Pseudomonadati</taxon>
        <taxon>Pseudomonadota</taxon>
        <taxon>Gammaproteobacteria</taxon>
        <taxon>Oceanospirillales</taxon>
        <taxon>Oceanospirillaceae</taxon>
        <taxon>Nitrincola</taxon>
    </lineage>
</organism>
<name>A0A364NNM9_9GAMM</name>
<dbReference type="GO" id="GO:0016787">
    <property type="term" value="F:hydrolase activity"/>
    <property type="evidence" value="ECO:0007669"/>
    <property type="project" value="UniProtKB-KW"/>
</dbReference>
<dbReference type="Gene3D" id="3.40.50.1820">
    <property type="entry name" value="alpha/beta hydrolase"/>
    <property type="match status" value="1"/>
</dbReference>
<evidence type="ECO:0000313" key="3">
    <source>
        <dbReference type="Proteomes" id="UP000250744"/>
    </source>
</evidence>
<keyword evidence="3" id="KW-1185">Reference proteome</keyword>
<keyword evidence="2" id="KW-0378">Hydrolase</keyword>
<dbReference type="AlphaFoldDB" id="A0A364NNM9"/>
<dbReference type="SUPFAM" id="SSF53474">
    <property type="entry name" value="alpha/beta-Hydrolases"/>
    <property type="match status" value="1"/>
</dbReference>
<dbReference type="OrthoDB" id="5729753at2"/>
<protein>
    <submittedName>
        <fullName evidence="2">Alpha/beta hydrolase</fullName>
    </submittedName>
</protein>
<feature type="domain" description="AB hydrolase-1" evidence="1">
    <location>
        <begin position="12"/>
        <end position="254"/>
    </location>
</feature>
<accession>A0A364NNM9</accession>
<evidence type="ECO:0000313" key="2">
    <source>
        <dbReference type="EMBL" id="RAU18644.1"/>
    </source>
</evidence>
<sequence length="271" mass="30674">MNSILKRPPLHFAHANGFPGGSYRVLLDPMRSDWDIHVLDKLGHHPDYPVNHNWQNLVDELLFHFNEAFGDQPVIGVGHSLGSVVTYMAALKAPGRFKRVVLLDPPLMMGWDSLGLKLAKRLGFIDKVTPAGITRGRRSHWPDVAAAEAYFGQKRLFKKFHPQALKDYVAFGTEPDPNGGIRLRFEPDVEIEIFRHLADHLSRSHRKIKVPVAIVRGEESDLMTDARIAKLKKKGFDCYHVPGGHMFPLEHPDVTRHCLTQILHDELKGES</sequence>
<dbReference type="Pfam" id="PF12697">
    <property type="entry name" value="Abhydrolase_6"/>
    <property type="match status" value="1"/>
</dbReference>
<dbReference type="InterPro" id="IPR029058">
    <property type="entry name" value="AB_hydrolase_fold"/>
</dbReference>
<proteinExistence type="predicted"/>
<dbReference type="EMBL" id="QKRX01000004">
    <property type="protein sequence ID" value="RAU18644.1"/>
    <property type="molecule type" value="Genomic_DNA"/>
</dbReference>
<reference evidence="2 3" key="1">
    <citation type="submission" date="2018-06" db="EMBL/GenBank/DDBJ databases">
        <title>Nitrincola tibetense sp. nov., isolated from Lake XuguoCo on Tibetan Plateau.</title>
        <authorList>
            <person name="Xing P."/>
        </authorList>
    </citation>
    <scope>NUCLEOTIDE SEQUENCE [LARGE SCALE GENOMIC DNA]</scope>
    <source>
        <strain evidence="3">xg18</strain>
    </source>
</reference>
<comment type="caution">
    <text evidence="2">The sequence shown here is derived from an EMBL/GenBank/DDBJ whole genome shotgun (WGS) entry which is preliminary data.</text>
</comment>
<dbReference type="InterPro" id="IPR000073">
    <property type="entry name" value="AB_hydrolase_1"/>
</dbReference>